<keyword evidence="3" id="KW-1185">Reference proteome</keyword>
<feature type="region of interest" description="Disordered" evidence="1">
    <location>
        <begin position="211"/>
        <end position="253"/>
    </location>
</feature>
<feature type="compositionally biased region" description="Polar residues" evidence="1">
    <location>
        <begin position="237"/>
        <end position="247"/>
    </location>
</feature>
<accession>A0ABQ4YZ79</accession>
<protein>
    <submittedName>
        <fullName evidence="2">Uncharacterized protein</fullName>
    </submittedName>
</protein>
<dbReference type="EMBL" id="BQNB010010804">
    <property type="protein sequence ID" value="GJS82180.1"/>
    <property type="molecule type" value="Genomic_DNA"/>
</dbReference>
<name>A0ABQ4YZ79_9ASTR</name>
<evidence type="ECO:0000313" key="2">
    <source>
        <dbReference type="EMBL" id="GJS82180.1"/>
    </source>
</evidence>
<feature type="compositionally biased region" description="Polar residues" evidence="1">
    <location>
        <begin position="215"/>
        <end position="230"/>
    </location>
</feature>
<evidence type="ECO:0000256" key="1">
    <source>
        <dbReference type="SAM" id="MobiDB-lite"/>
    </source>
</evidence>
<gene>
    <name evidence="2" type="ORF">Tco_0748721</name>
</gene>
<proteinExistence type="predicted"/>
<comment type="caution">
    <text evidence="2">The sequence shown here is derived from an EMBL/GenBank/DDBJ whole genome shotgun (WGS) entry which is preliminary data.</text>
</comment>
<sequence length="253" mass="28497">MNQEEIRQVTARDKKWVPTMERVKISTTNVRLETTFWYTIKKVLGTNSYEFLLENKKCLVDAEVFQKILDICLRVQGVYFTEVPDDETTLTFRLDLGYQSPLYKHPSIAKVKGHKRRRLQILLRQLLICLKNLTLNLLENKLVVEEIKKKVSISVDDNIIPKPDIALELGKSMSLTEAVEEEAARQLKGVLTLIPEEQLVADTMEALKASKKSIRSQSHAGGSSEGTNTKLGVLDESTVTPTSSSEGTVLIPL</sequence>
<reference evidence="2" key="1">
    <citation type="journal article" date="2022" name="Int. J. Mol. Sci.">
        <title>Draft Genome of Tanacetum Coccineum: Genomic Comparison of Closely Related Tanacetum-Family Plants.</title>
        <authorList>
            <person name="Yamashiro T."/>
            <person name="Shiraishi A."/>
            <person name="Nakayama K."/>
            <person name="Satake H."/>
        </authorList>
    </citation>
    <scope>NUCLEOTIDE SEQUENCE</scope>
</reference>
<evidence type="ECO:0000313" key="3">
    <source>
        <dbReference type="Proteomes" id="UP001151760"/>
    </source>
</evidence>
<organism evidence="2 3">
    <name type="scientific">Tanacetum coccineum</name>
    <dbReference type="NCBI Taxonomy" id="301880"/>
    <lineage>
        <taxon>Eukaryota</taxon>
        <taxon>Viridiplantae</taxon>
        <taxon>Streptophyta</taxon>
        <taxon>Embryophyta</taxon>
        <taxon>Tracheophyta</taxon>
        <taxon>Spermatophyta</taxon>
        <taxon>Magnoliopsida</taxon>
        <taxon>eudicotyledons</taxon>
        <taxon>Gunneridae</taxon>
        <taxon>Pentapetalae</taxon>
        <taxon>asterids</taxon>
        <taxon>campanulids</taxon>
        <taxon>Asterales</taxon>
        <taxon>Asteraceae</taxon>
        <taxon>Asteroideae</taxon>
        <taxon>Anthemideae</taxon>
        <taxon>Anthemidinae</taxon>
        <taxon>Tanacetum</taxon>
    </lineage>
</organism>
<dbReference type="Proteomes" id="UP001151760">
    <property type="component" value="Unassembled WGS sequence"/>
</dbReference>
<reference evidence="2" key="2">
    <citation type="submission" date="2022-01" db="EMBL/GenBank/DDBJ databases">
        <authorList>
            <person name="Yamashiro T."/>
            <person name="Shiraishi A."/>
            <person name="Satake H."/>
            <person name="Nakayama K."/>
        </authorList>
    </citation>
    <scope>NUCLEOTIDE SEQUENCE</scope>
</reference>